<evidence type="ECO:0000256" key="5">
    <source>
        <dbReference type="ARBA" id="ARBA00023136"/>
    </source>
</evidence>
<dbReference type="PANTHER" id="PTHR30250">
    <property type="entry name" value="PST FAMILY PREDICTED COLANIC ACID TRANSPORTER"/>
    <property type="match status" value="1"/>
</dbReference>
<gene>
    <name evidence="7" type="ORF">FE251_11505</name>
</gene>
<feature type="transmembrane region" description="Helical" evidence="6">
    <location>
        <begin position="314"/>
        <end position="332"/>
    </location>
</feature>
<reference evidence="7 8" key="1">
    <citation type="submission" date="2019-05" db="EMBL/GenBank/DDBJ databases">
        <title>Georgenia *** sp. nov., and Georgenia *** sp. nov., isolated from the intestinal contents of plateau pika (Ochotona curzoniae) in the Qinghai-Tibet plateau of China.</title>
        <authorList>
            <person name="Tian Z."/>
        </authorList>
    </citation>
    <scope>NUCLEOTIDE SEQUENCE [LARGE SCALE GENOMIC DNA]</scope>
    <source>
        <strain evidence="7 8">Z294</strain>
    </source>
</reference>
<evidence type="ECO:0000313" key="7">
    <source>
        <dbReference type="EMBL" id="QDB79929.1"/>
    </source>
</evidence>
<evidence type="ECO:0000256" key="1">
    <source>
        <dbReference type="ARBA" id="ARBA00004651"/>
    </source>
</evidence>
<name>A0ABX5VN45_9MICO</name>
<feature type="transmembrane region" description="Helical" evidence="6">
    <location>
        <begin position="344"/>
        <end position="364"/>
    </location>
</feature>
<comment type="subcellular location">
    <subcellularLocation>
        <location evidence="1">Cell membrane</location>
        <topology evidence="1">Multi-pass membrane protein</topology>
    </subcellularLocation>
</comment>
<evidence type="ECO:0000256" key="2">
    <source>
        <dbReference type="ARBA" id="ARBA00022475"/>
    </source>
</evidence>
<keyword evidence="8" id="KW-1185">Reference proteome</keyword>
<evidence type="ECO:0008006" key="9">
    <source>
        <dbReference type="Google" id="ProtNLM"/>
    </source>
</evidence>
<feature type="transmembrane region" description="Helical" evidence="6">
    <location>
        <begin position="41"/>
        <end position="60"/>
    </location>
</feature>
<feature type="transmembrane region" description="Helical" evidence="6">
    <location>
        <begin position="169"/>
        <end position="187"/>
    </location>
</feature>
<sequence>MSRRFTHPAYALLAGQVVTAGVAFAINFLSSSVMPPDQRGTLAFFIQLSYIATTLGLLGVERPYVAERTGVSFPTAVRELGRLTRSVWVGAALLVVAAFVTGWVSGWFLALLLAMSATYVVSNAAVRRVRIAYVVSRDRRTFVTNTIAVQCGLLGLGVVLYLLDVSSPAAWLGAYALSSAAAMVTSARARRRSREEHVSTSQLARVRREGLRLIPASLGNTALLRSDRLMMPFLSSAAELGIYVTVATVMEVGAWPIQQWVDASLGRLRSRAAGSNRGLVIKLFLGVVSLTVVIGVLAYFAISLLLPEEYHRSLELIPILGAGTVVYAMTRLQHGWLIAEGRPGLVSVAETVGLVASAVLYVGLIPPFGAMGAAIGSGIGHCILFGTTWALRRRANRA</sequence>
<keyword evidence="4 6" id="KW-1133">Transmembrane helix</keyword>
<keyword evidence="5 6" id="KW-0472">Membrane</keyword>
<evidence type="ECO:0000313" key="8">
    <source>
        <dbReference type="Proteomes" id="UP000313948"/>
    </source>
</evidence>
<dbReference type="EMBL" id="CP040899">
    <property type="protein sequence ID" value="QDB79929.1"/>
    <property type="molecule type" value="Genomic_DNA"/>
</dbReference>
<feature type="transmembrane region" description="Helical" evidence="6">
    <location>
        <begin position="106"/>
        <end position="126"/>
    </location>
</feature>
<keyword evidence="2" id="KW-1003">Cell membrane</keyword>
<dbReference type="InterPro" id="IPR050833">
    <property type="entry name" value="Poly_Biosynth_Transport"/>
</dbReference>
<evidence type="ECO:0000256" key="6">
    <source>
        <dbReference type="SAM" id="Phobius"/>
    </source>
</evidence>
<dbReference type="PANTHER" id="PTHR30250:SF11">
    <property type="entry name" value="O-ANTIGEN TRANSPORTER-RELATED"/>
    <property type="match status" value="1"/>
</dbReference>
<organism evidence="7 8">
    <name type="scientific">Georgenia wutianyii</name>
    <dbReference type="NCBI Taxonomy" id="2585135"/>
    <lineage>
        <taxon>Bacteria</taxon>
        <taxon>Bacillati</taxon>
        <taxon>Actinomycetota</taxon>
        <taxon>Actinomycetes</taxon>
        <taxon>Micrococcales</taxon>
        <taxon>Bogoriellaceae</taxon>
        <taxon>Georgenia</taxon>
    </lineage>
</organism>
<feature type="transmembrane region" description="Helical" evidence="6">
    <location>
        <begin position="80"/>
        <end position="100"/>
    </location>
</feature>
<feature type="transmembrane region" description="Helical" evidence="6">
    <location>
        <begin position="279"/>
        <end position="302"/>
    </location>
</feature>
<feature type="transmembrane region" description="Helical" evidence="6">
    <location>
        <begin position="370"/>
        <end position="391"/>
    </location>
</feature>
<feature type="transmembrane region" description="Helical" evidence="6">
    <location>
        <begin position="142"/>
        <end position="163"/>
    </location>
</feature>
<evidence type="ECO:0000256" key="3">
    <source>
        <dbReference type="ARBA" id="ARBA00022692"/>
    </source>
</evidence>
<dbReference type="RefSeq" id="WP_139948843.1">
    <property type="nucleotide sequence ID" value="NZ_CP040899.1"/>
</dbReference>
<protein>
    <recommendedName>
        <fullName evidence="9">Oligosaccharide flippase family protein</fullName>
    </recommendedName>
</protein>
<dbReference type="Proteomes" id="UP000313948">
    <property type="component" value="Chromosome"/>
</dbReference>
<accession>A0ABX5VN45</accession>
<keyword evidence="3 6" id="KW-0812">Transmembrane</keyword>
<proteinExistence type="predicted"/>
<evidence type="ECO:0000256" key="4">
    <source>
        <dbReference type="ARBA" id="ARBA00022989"/>
    </source>
</evidence>